<proteinExistence type="predicted"/>
<evidence type="ECO:0000313" key="2">
    <source>
        <dbReference type="Proteomes" id="UP001239111"/>
    </source>
</evidence>
<reference evidence="1" key="1">
    <citation type="submission" date="2023-04" db="EMBL/GenBank/DDBJ databases">
        <title>A chromosome-level genome assembly of the parasitoid wasp Eretmocerus hayati.</title>
        <authorList>
            <person name="Zhong Y."/>
            <person name="Liu S."/>
            <person name="Liu Y."/>
        </authorList>
    </citation>
    <scope>NUCLEOTIDE SEQUENCE</scope>
    <source>
        <strain evidence="1">ZJU_SS_LIU_2023</strain>
    </source>
</reference>
<accession>A0ACC2NEJ2</accession>
<gene>
    <name evidence="1" type="ORF">QAD02_000837</name>
</gene>
<name>A0ACC2NEJ2_9HYME</name>
<comment type="caution">
    <text evidence="1">The sequence shown here is derived from an EMBL/GenBank/DDBJ whole genome shotgun (WGS) entry which is preliminary data.</text>
</comment>
<dbReference type="EMBL" id="CM056743">
    <property type="protein sequence ID" value="KAJ8669578.1"/>
    <property type="molecule type" value="Genomic_DNA"/>
</dbReference>
<dbReference type="Proteomes" id="UP001239111">
    <property type="component" value="Chromosome 3"/>
</dbReference>
<evidence type="ECO:0000313" key="1">
    <source>
        <dbReference type="EMBL" id="KAJ8669578.1"/>
    </source>
</evidence>
<keyword evidence="2" id="KW-1185">Reference proteome</keyword>
<sequence>MEQRKPYDELCKRQNANRLKSVTRQANRDFDRAVSNFSSSSFSNNNNENHQHSQLRATERNAQINNRVCSNNTVAHGQGDIEILNEAQGGLHDHTGGAGIQPEVHHPNEGQLDDVQDRLPDNFDNFFDVDYEVVAVLPALPLRSDLAQWACYHRINQTAIRDLLRRSHRHANNDDALASLPLDPRTLMKTPKSVEIVPLGVGEFTYYGLEKAIIDQLKIIGFLDFLVIYFDLFADGIPIFSSRSLSLIALLGKIVHPLYNKHSLIAAYYGKEKAPDVHEFMAPFVAEYDRLRTVGFCFNGVHILVKIRCVTADTPARN</sequence>
<protein>
    <submittedName>
        <fullName evidence="1">Uncharacterized protein</fullName>
    </submittedName>
</protein>
<organism evidence="1 2">
    <name type="scientific">Eretmocerus hayati</name>
    <dbReference type="NCBI Taxonomy" id="131215"/>
    <lineage>
        <taxon>Eukaryota</taxon>
        <taxon>Metazoa</taxon>
        <taxon>Ecdysozoa</taxon>
        <taxon>Arthropoda</taxon>
        <taxon>Hexapoda</taxon>
        <taxon>Insecta</taxon>
        <taxon>Pterygota</taxon>
        <taxon>Neoptera</taxon>
        <taxon>Endopterygota</taxon>
        <taxon>Hymenoptera</taxon>
        <taxon>Apocrita</taxon>
        <taxon>Proctotrupomorpha</taxon>
        <taxon>Chalcidoidea</taxon>
        <taxon>Aphelinidae</taxon>
        <taxon>Aphelininae</taxon>
        <taxon>Eretmocerus</taxon>
    </lineage>
</organism>